<keyword evidence="1" id="KW-0812">Transmembrane</keyword>
<feature type="transmembrane region" description="Helical" evidence="1">
    <location>
        <begin position="92"/>
        <end position="114"/>
    </location>
</feature>
<keyword evidence="1" id="KW-0472">Membrane</keyword>
<organism evidence="2 3">
    <name type="scientific">Plesiocystis pacifica SIR-1</name>
    <dbReference type="NCBI Taxonomy" id="391625"/>
    <lineage>
        <taxon>Bacteria</taxon>
        <taxon>Pseudomonadati</taxon>
        <taxon>Myxococcota</taxon>
        <taxon>Polyangia</taxon>
        <taxon>Nannocystales</taxon>
        <taxon>Nannocystaceae</taxon>
        <taxon>Plesiocystis</taxon>
    </lineage>
</organism>
<feature type="transmembrane region" description="Helical" evidence="1">
    <location>
        <begin position="120"/>
        <end position="142"/>
    </location>
</feature>
<proteinExistence type="predicted"/>
<evidence type="ECO:0000313" key="2">
    <source>
        <dbReference type="EMBL" id="EDM81746.1"/>
    </source>
</evidence>
<evidence type="ECO:0000256" key="1">
    <source>
        <dbReference type="SAM" id="Phobius"/>
    </source>
</evidence>
<accession>A6FWS2</accession>
<comment type="caution">
    <text evidence="2">The sequence shown here is derived from an EMBL/GenBank/DDBJ whole genome shotgun (WGS) entry which is preliminary data.</text>
</comment>
<keyword evidence="1" id="KW-1133">Transmembrane helix</keyword>
<keyword evidence="3" id="KW-1185">Reference proteome</keyword>
<evidence type="ECO:0000313" key="3">
    <source>
        <dbReference type="Proteomes" id="UP000005801"/>
    </source>
</evidence>
<name>A6FWS2_9BACT</name>
<sequence>MRDDYGAMVEDVEGVWAQLFPRQLGYRTQTQAVTEGEVLLTVRRGEFRGEVVLACEDRGGRLRIRAVSGAHSQRERTVAEMGERTVERARRLATGLGGFTAVWIMFKCFSWVAGGVEMPVVGGLILTVLIACLLIGGSSLGVRVGEAIARRRQSLVQRELSGDLGIQADIKRWNSLNRQLRGHRRALVRGEGGSPFRSPARA</sequence>
<gene>
    <name evidence="2" type="ORF">PPSIR1_04748</name>
</gene>
<protein>
    <submittedName>
        <fullName evidence="2">Uncharacterized protein</fullName>
    </submittedName>
</protein>
<dbReference type="EMBL" id="ABCS01000001">
    <property type="protein sequence ID" value="EDM81746.1"/>
    <property type="molecule type" value="Genomic_DNA"/>
</dbReference>
<dbReference type="AlphaFoldDB" id="A6FWS2"/>
<reference evidence="2 3" key="1">
    <citation type="submission" date="2007-06" db="EMBL/GenBank/DDBJ databases">
        <authorList>
            <person name="Shimkets L."/>
            <person name="Ferriera S."/>
            <person name="Johnson J."/>
            <person name="Kravitz S."/>
            <person name="Beeson K."/>
            <person name="Sutton G."/>
            <person name="Rogers Y.-H."/>
            <person name="Friedman R."/>
            <person name="Frazier M."/>
            <person name="Venter J.C."/>
        </authorList>
    </citation>
    <scope>NUCLEOTIDE SEQUENCE [LARGE SCALE GENOMIC DNA]</scope>
    <source>
        <strain evidence="2 3">SIR-1</strain>
    </source>
</reference>
<dbReference type="Proteomes" id="UP000005801">
    <property type="component" value="Unassembled WGS sequence"/>
</dbReference>